<proteinExistence type="inferred from homology"/>
<comment type="caution">
    <text evidence="6">The sequence shown here is derived from an EMBL/GenBank/DDBJ whole genome shotgun (WGS) entry which is preliminary data.</text>
</comment>
<dbReference type="GO" id="GO:0003700">
    <property type="term" value="F:DNA-binding transcription factor activity"/>
    <property type="evidence" value="ECO:0007669"/>
    <property type="project" value="InterPro"/>
</dbReference>
<dbReference type="PROSITE" id="PS50931">
    <property type="entry name" value="HTH_LYSR"/>
    <property type="match status" value="1"/>
</dbReference>
<accession>A0A318KX16</accession>
<feature type="domain" description="HTH lysR-type" evidence="5">
    <location>
        <begin position="1"/>
        <end position="58"/>
    </location>
</feature>
<keyword evidence="4" id="KW-0804">Transcription</keyword>
<evidence type="ECO:0000313" key="6">
    <source>
        <dbReference type="EMBL" id="PXX77763.1"/>
    </source>
</evidence>
<dbReference type="OrthoDB" id="1652954at2"/>
<dbReference type="RefSeq" id="WP_022938958.1">
    <property type="nucleotide sequence ID" value="NZ_CABKRQ010000007.1"/>
</dbReference>
<evidence type="ECO:0000256" key="4">
    <source>
        <dbReference type="ARBA" id="ARBA00023163"/>
    </source>
</evidence>
<dbReference type="InterPro" id="IPR036390">
    <property type="entry name" value="WH_DNA-bd_sf"/>
</dbReference>
<dbReference type="InterPro" id="IPR000847">
    <property type="entry name" value="LysR_HTH_N"/>
</dbReference>
<dbReference type="InterPro" id="IPR036388">
    <property type="entry name" value="WH-like_DNA-bd_sf"/>
</dbReference>
<dbReference type="Pfam" id="PF03466">
    <property type="entry name" value="LysR_substrate"/>
    <property type="match status" value="1"/>
</dbReference>
<name>A0A318KX16_9FIRM</name>
<dbReference type="Gene3D" id="3.40.190.290">
    <property type="match status" value="1"/>
</dbReference>
<dbReference type="AlphaFoldDB" id="A0A318KX16"/>
<dbReference type="EMBL" id="QJKH01000009">
    <property type="protein sequence ID" value="PXX77763.1"/>
    <property type="molecule type" value="Genomic_DNA"/>
</dbReference>
<dbReference type="CDD" id="cd05466">
    <property type="entry name" value="PBP2_LTTR_substrate"/>
    <property type="match status" value="1"/>
</dbReference>
<evidence type="ECO:0000259" key="5">
    <source>
        <dbReference type="PROSITE" id="PS50931"/>
    </source>
</evidence>
<evidence type="ECO:0000256" key="3">
    <source>
        <dbReference type="ARBA" id="ARBA00023125"/>
    </source>
</evidence>
<dbReference type="GO" id="GO:0032993">
    <property type="term" value="C:protein-DNA complex"/>
    <property type="evidence" value="ECO:0007669"/>
    <property type="project" value="TreeGrafter"/>
</dbReference>
<dbReference type="PANTHER" id="PTHR30346:SF28">
    <property type="entry name" value="HTH-TYPE TRANSCRIPTIONAL REGULATOR CYNR"/>
    <property type="match status" value="1"/>
</dbReference>
<keyword evidence="7" id="KW-1185">Reference proteome</keyword>
<keyword evidence="2" id="KW-0805">Transcription regulation</keyword>
<dbReference type="InterPro" id="IPR005119">
    <property type="entry name" value="LysR_subst-bd"/>
</dbReference>
<keyword evidence="3 6" id="KW-0238">DNA-binding</keyword>
<dbReference type="Gene3D" id="1.10.10.10">
    <property type="entry name" value="Winged helix-like DNA-binding domain superfamily/Winged helix DNA-binding domain"/>
    <property type="match status" value="1"/>
</dbReference>
<evidence type="ECO:0000256" key="2">
    <source>
        <dbReference type="ARBA" id="ARBA00023015"/>
    </source>
</evidence>
<dbReference type="GO" id="GO:0003677">
    <property type="term" value="F:DNA binding"/>
    <property type="evidence" value="ECO:0007669"/>
    <property type="project" value="UniProtKB-KW"/>
</dbReference>
<dbReference type="FunFam" id="1.10.10.10:FF:000001">
    <property type="entry name" value="LysR family transcriptional regulator"/>
    <property type="match status" value="1"/>
</dbReference>
<comment type="similarity">
    <text evidence="1">Belongs to the LysR transcriptional regulatory family.</text>
</comment>
<reference evidence="6 7" key="1">
    <citation type="submission" date="2018-05" db="EMBL/GenBank/DDBJ databases">
        <title>Genomic Encyclopedia of Type Strains, Phase IV (KMG-IV): sequencing the most valuable type-strain genomes for metagenomic binning, comparative biology and taxonomic classification.</title>
        <authorList>
            <person name="Goeker M."/>
        </authorList>
    </citation>
    <scope>NUCLEOTIDE SEQUENCE [LARGE SCALE GENOMIC DNA]</scope>
    <source>
        <strain evidence="6 7">JC118</strain>
    </source>
</reference>
<evidence type="ECO:0000313" key="7">
    <source>
        <dbReference type="Proteomes" id="UP000247612"/>
    </source>
</evidence>
<dbReference type="Pfam" id="PF00126">
    <property type="entry name" value="HTH_1"/>
    <property type="match status" value="1"/>
</dbReference>
<sequence length="288" mass="32290">MTLEQLQYFVVIVETGTFLGAAEELHLSQSSLSKSIQRMERELNVVLFDRSGRSARLTEAGHQFYNDAKNVLSAYTQLISNLNQIKDSHENTLKLGLLPIQASFRIASRLKQFRSAYPKLDFQIYELEDAALLDKLLDGTLDLAILRSDFPHPKLSYFSFALDHMVCLLPKQHPLAAFSAISLTQLKPEAFILMPAYTAVTKRAMSVCQKAGYVPERVRYCRTESIISSVAEGEGISLLMESNIEAFSLNNVVIMPLLEAVRGSVAFACLKEKPLSLPAKRLIELFKK</sequence>
<dbReference type="SUPFAM" id="SSF53850">
    <property type="entry name" value="Periplasmic binding protein-like II"/>
    <property type="match status" value="1"/>
</dbReference>
<evidence type="ECO:0000256" key="1">
    <source>
        <dbReference type="ARBA" id="ARBA00009437"/>
    </source>
</evidence>
<dbReference type="PANTHER" id="PTHR30346">
    <property type="entry name" value="TRANSCRIPTIONAL DUAL REGULATOR HCAR-RELATED"/>
    <property type="match status" value="1"/>
</dbReference>
<dbReference type="STRING" id="1034346.GCA_000313565_02675"/>
<dbReference type="SUPFAM" id="SSF46785">
    <property type="entry name" value="Winged helix' DNA-binding domain"/>
    <property type="match status" value="1"/>
</dbReference>
<gene>
    <name evidence="6" type="ORF">DES51_10914</name>
</gene>
<dbReference type="Proteomes" id="UP000247612">
    <property type="component" value="Unassembled WGS sequence"/>
</dbReference>
<dbReference type="PRINTS" id="PR00039">
    <property type="entry name" value="HTHLYSR"/>
</dbReference>
<protein>
    <submittedName>
        <fullName evidence="6">DNA-binding transcriptional LysR family regulator</fullName>
    </submittedName>
</protein>
<organism evidence="6 7">
    <name type="scientific">Dielma fastidiosa</name>
    <dbReference type="NCBI Taxonomy" id="1034346"/>
    <lineage>
        <taxon>Bacteria</taxon>
        <taxon>Bacillati</taxon>
        <taxon>Bacillota</taxon>
        <taxon>Erysipelotrichia</taxon>
        <taxon>Erysipelotrichales</taxon>
        <taxon>Erysipelotrichaceae</taxon>
        <taxon>Dielma</taxon>
    </lineage>
</organism>